<dbReference type="GO" id="GO:0031145">
    <property type="term" value="P:anaphase-promoting complex-dependent catabolic process"/>
    <property type="evidence" value="ECO:0007669"/>
    <property type="project" value="TreeGrafter"/>
</dbReference>
<proteinExistence type="inferred from homology"/>
<dbReference type="PANTHER" id="PTHR19918">
    <property type="entry name" value="CELL DIVISION CYCLE 20 CDC20 FIZZY -RELATED"/>
    <property type="match status" value="1"/>
</dbReference>
<gene>
    <name evidence="6" type="primary">fzr1b</name>
</gene>
<dbReference type="OMA" id="GKHDNRV"/>
<dbReference type="GeneTree" id="ENSGT00950000183104"/>
<dbReference type="InterPro" id="IPR056150">
    <property type="entry name" value="WD40_CDC20-Fz"/>
</dbReference>
<dbReference type="Proteomes" id="UP000472277">
    <property type="component" value="Chromosome 21"/>
</dbReference>
<organism evidence="6 7">
    <name type="scientific">Salmo trutta</name>
    <name type="common">Brown trout</name>
    <dbReference type="NCBI Taxonomy" id="8032"/>
    <lineage>
        <taxon>Eukaryota</taxon>
        <taxon>Metazoa</taxon>
        <taxon>Chordata</taxon>
        <taxon>Craniata</taxon>
        <taxon>Vertebrata</taxon>
        <taxon>Euteleostomi</taxon>
        <taxon>Actinopterygii</taxon>
        <taxon>Neopterygii</taxon>
        <taxon>Teleostei</taxon>
        <taxon>Protacanthopterygii</taxon>
        <taxon>Salmoniformes</taxon>
        <taxon>Salmonidae</taxon>
        <taxon>Salmoninae</taxon>
        <taxon>Salmo</taxon>
    </lineage>
</organism>
<dbReference type="InParanoid" id="A0A674BCV2"/>
<dbReference type="SUPFAM" id="SSF50978">
    <property type="entry name" value="WD40 repeat-like"/>
    <property type="match status" value="1"/>
</dbReference>
<evidence type="ECO:0000256" key="4">
    <source>
        <dbReference type="PROSITE-ProRule" id="PRU00221"/>
    </source>
</evidence>
<feature type="repeat" description="WD" evidence="4">
    <location>
        <begin position="490"/>
        <end position="523"/>
    </location>
</feature>
<dbReference type="PROSITE" id="PS50294">
    <property type="entry name" value="WD_REPEATS_REGION"/>
    <property type="match status" value="2"/>
</dbReference>
<dbReference type="InterPro" id="IPR001680">
    <property type="entry name" value="WD40_rpt"/>
</dbReference>
<dbReference type="GO" id="GO:0005680">
    <property type="term" value="C:anaphase-promoting complex"/>
    <property type="evidence" value="ECO:0007669"/>
    <property type="project" value="TreeGrafter"/>
</dbReference>
<dbReference type="InterPro" id="IPR019775">
    <property type="entry name" value="WD40_repeat_CS"/>
</dbReference>
<feature type="domain" description="CDC20/Fizzy WD40" evidence="5">
    <location>
        <begin position="290"/>
        <end position="521"/>
    </location>
</feature>
<sequence>MDQEYERRLLKQINHQNLPEGQLAKSGGATCSPLSVKSGDRFIPIRAGSNWCINFHYANENCQSPNHNHRWKDAGSDTGKDTVAYAALLRNELLGAGIESVPNLHTEDRRHIVFSQDTHSLFRYTVHTKRVPFDSGNEVSPYSLSPLSNKSHKLLRSPRKPARKISKIPFKVLDAPELQDDFYLNLVDWSAGNLLSVGLGACVYLWSACTSQVTRLCDLSVDGDSVTSVCWNERVSLQPCSISVIILLINTFMRKKTGTFSFHKGRLTLLTRHVSSTLHLVTHWPGLYPSSQGSLVAVGTHKGYVQIWDAAGGRKLTSLEGHSARVGALAWNGEQLSSGSRDRVILQRDVRTPPSAERRLQGHRQEVCGLKWSPDHQHLASGGNDNKLLVWNSSSLLPMQQYSDHLAAVKAIAWSPHQHGLLVSGGGTADRCLRFWNTLTGQPLQSTDTGSQVCNLAWSKHANELVSTHGYSQNQILVWKYPSLNQVAKLTGHSYRVLYLAVSPDGEAIVTGAGDETLRFWNVFSKTRCTKESKSVLNLFTRIR</sequence>
<dbReference type="Gene3D" id="2.130.10.10">
    <property type="entry name" value="YVTN repeat-like/Quinoprotein amine dehydrogenase"/>
    <property type="match status" value="2"/>
</dbReference>
<dbReference type="InterPro" id="IPR036322">
    <property type="entry name" value="WD40_repeat_dom_sf"/>
</dbReference>
<dbReference type="GO" id="GO:1990757">
    <property type="term" value="F:ubiquitin ligase activator activity"/>
    <property type="evidence" value="ECO:0007669"/>
    <property type="project" value="TreeGrafter"/>
</dbReference>
<dbReference type="GO" id="GO:0010997">
    <property type="term" value="F:anaphase-promoting complex binding"/>
    <property type="evidence" value="ECO:0007669"/>
    <property type="project" value="InterPro"/>
</dbReference>
<dbReference type="PROSITE" id="PS00678">
    <property type="entry name" value="WD_REPEATS_1"/>
    <property type="match status" value="1"/>
</dbReference>
<dbReference type="PANTHER" id="PTHR19918:SF35">
    <property type="entry name" value="FIZZY-RELATED PROTEIN HOMOLOG ISOFORM X1"/>
    <property type="match status" value="1"/>
</dbReference>
<keyword evidence="3" id="KW-0677">Repeat</keyword>
<dbReference type="InterPro" id="IPR015943">
    <property type="entry name" value="WD40/YVTN_repeat-like_dom_sf"/>
</dbReference>
<dbReference type="GO" id="GO:1905786">
    <property type="term" value="P:positive regulation of anaphase-promoting complex-dependent catabolic process"/>
    <property type="evidence" value="ECO:0007669"/>
    <property type="project" value="TreeGrafter"/>
</dbReference>
<keyword evidence="7" id="KW-1185">Reference proteome</keyword>
<name>A0A674BCV2_SALTR</name>
<evidence type="ECO:0000256" key="3">
    <source>
        <dbReference type="ARBA" id="ARBA00022737"/>
    </source>
</evidence>
<dbReference type="Ensembl" id="ENSSTUT00000073093.1">
    <property type="protein sequence ID" value="ENSSTUP00000068827.1"/>
    <property type="gene ID" value="ENSSTUG00000030003.1"/>
</dbReference>
<dbReference type="AlphaFoldDB" id="A0A674BCV2"/>
<evidence type="ECO:0000259" key="5">
    <source>
        <dbReference type="Pfam" id="PF24807"/>
    </source>
</evidence>
<protein>
    <submittedName>
        <fullName evidence="6">Fizzy/cell division cycle 20 related 1b</fullName>
    </submittedName>
</protein>
<evidence type="ECO:0000256" key="2">
    <source>
        <dbReference type="ARBA" id="ARBA00022574"/>
    </source>
</evidence>
<dbReference type="Pfam" id="PF24807">
    <property type="entry name" value="WD40_CDC20-Fz"/>
    <property type="match status" value="1"/>
</dbReference>
<dbReference type="PROSITE" id="PS50082">
    <property type="entry name" value="WD_REPEATS_2"/>
    <property type="match status" value="2"/>
</dbReference>
<feature type="repeat" description="WD" evidence="4">
    <location>
        <begin position="360"/>
        <end position="392"/>
    </location>
</feature>
<evidence type="ECO:0000256" key="1">
    <source>
        <dbReference type="ARBA" id="ARBA00006445"/>
    </source>
</evidence>
<reference evidence="6" key="2">
    <citation type="submission" date="2025-09" db="UniProtKB">
        <authorList>
            <consortium name="Ensembl"/>
        </authorList>
    </citation>
    <scope>IDENTIFICATION</scope>
</reference>
<dbReference type="InterPro" id="IPR033010">
    <property type="entry name" value="Cdc20/Fizzy"/>
</dbReference>
<dbReference type="SMART" id="SM00320">
    <property type="entry name" value="WD40"/>
    <property type="match status" value="6"/>
</dbReference>
<accession>A0A674BCV2</accession>
<reference evidence="6" key="1">
    <citation type="submission" date="2025-08" db="UniProtKB">
        <authorList>
            <consortium name="Ensembl"/>
        </authorList>
    </citation>
    <scope>IDENTIFICATION</scope>
</reference>
<evidence type="ECO:0000313" key="7">
    <source>
        <dbReference type="Proteomes" id="UP000472277"/>
    </source>
</evidence>
<evidence type="ECO:0000313" key="6">
    <source>
        <dbReference type="Ensembl" id="ENSSTUP00000068827.1"/>
    </source>
</evidence>
<keyword evidence="2 4" id="KW-0853">WD repeat</keyword>
<comment type="similarity">
    <text evidence="1">Belongs to the WD repeat CDC20/Fizzy family.</text>
</comment>